<gene>
    <name evidence="2" type="ORF">GSPATT00008765001</name>
</gene>
<dbReference type="AlphaFoldDB" id="A0CNF6"/>
<feature type="region of interest" description="Disordered" evidence="1">
    <location>
        <begin position="901"/>
        <end position="931"/>
    </location>
</feature>
<protein>
    <submittedName>
        <fullName evidence="2">Uncharacterized protein</fullName>
    </submittedName>
</protein>
<evidence type="ECO:0000256" key="1">
    <source>
        <dbReference type="SAM" id="MobiDB-lite"/>
    </source>
</evidence>
<dbReference type="EMBL" id="CT868119">
    <property type="protein sequence ID" value="CAK72323.1"/>
    <property type="molecule type" value="Genomic_DNA"/>
</dbReference>
<name>A0CNF6_PARTE</name>
<evidence type="ECO:0000313" key="3">
    <source>
        <dbReference type="Proteomes" id="UP000000600"/>
    </source>
</evidence>
<dbReference type="Proteomes" id="UP000000600">
    <property type="component" value="Unassembled WGS sequence"/>
</dbReference>
<accession>A0CNF6</accession>
<proteinExistence type="predicted"/>
<dbReference type="OrthoDB" id="309549at2759"/>
<feature type="compositionally biased region" description="Polar residues" evidence="1">
    <location>
        <begin position="903"/>
        <end position="921"/>
    </location>
</feature>
<dbReference type="OMA" id="QVINKEH"/>
<dbReference type="KEGG" id="ptm:GSPATT00008765001"/>
<reference evidence="2 3" key="1">
    <citation type="journal article" date="2006" name="Nature">
        <title>Global trends of whole-genome duplications revealed by the ciliate Paramecium tetraurelia.</title>
        <authorList>
            <consortium name="Genoscope"/>
            <person name="Aury J.-M."/>
            <person name="Jaillon O."/>
            <person name="Duret L."/>
            <person name="Noel B."/>
            <person name="Jubin C."/>
            <person name="Porcel B.M."/>
            <person name="Segurens B."/>
            <person name="Daubin V."/>
            <person name="Anthouard V."/>
            <person name="Aiach N."/>
            <person name="Arnaiz O."/>
            <person name="Billaut A."/>
            <person name="Beisson J."/>
            <person name="Blanc I."/>
            <person name="Bouhouche K."/>
            <person name="Camara F."/>
            <person name="Duharcourt S."/>
            <person name="Guigo R."/>
            <person name="Gogendeau D."/>
            <person name="Katinka M."/>
            <person name="Keller A.-M."/>
            <person name="Kissmehl R."/>
            <person name="Klotz C."/>
            <person name="Koll F."/>
            <person name="Le Moue A."/>
            <person name="Lepere C."/>
            <person name="Malinsky S."/>
            <person name="Nowacki M."/>
            <person name="Nowak J.K."/>
            <person name="Plattner H."/>
            <person name="Poulain J."/>
            <person name="Ruiz F."/>
            <person name="Serrano V."/>
            <person name="Zagulski M."/>
            <person name="Dessen P."/>
            <person name="Betermier M."/>
            <person name="Weissenbach J."/>
            <person name="Scarpelli C."/>
            <person name="Schachter V."/>
            <person name="Sperling L."/>
            <person name="Meyer E."/>
            <person name="Cohen J."/>
            <person name="Wincker P."/>
        </authorList>
    </citation>
    <scope>NUCLEOTIDE SEQUENCE [LARGE SCALE GENOMIC DNA]</scope>
    <source>
        <strain evidence="2 3">Stock d4-2</strain>
    </source>
</reference>
<dbReference type="InParanoid" id="A0CNF6"/>
<keyword evidence="3" id="KW-1185">Reference proteome</keyword>
<dbReference type="RefSeq" id="XP_001439720.1">
    <property type="nucleotide sequence ID" value="XM_001439683.1"/>
</dbReference>
<sequence length="931" mass="109406">MSFNTNDLLDNYKISLYKELQSNLKRSKFLKKKDYNRIENSLNSQPIFENGPRLAIIKPCLTKEDSNSIMALSGSTQSSVNRDLNENNSKESIVEQYTSLAVQILNAISALSDNQQRGKVIKHFLSISTTYQKYERMRHIEKELPPKLIYYLQTKFSLDIFKQLNDSYKMQLDQSISNVLFFEAAVETENKALYNSSFLASQLLLLYSSKAQQNGIKQRIIFLNFTGIQNEDAELHKAYSKDECLYISLQRKKNPIFQVPNEVLSSNESNFKTIYLEDNQEELTWQQFRIIYKYQIKRNIKNFKSNLFILSIAKQLDCQSYFRFTEDCIIKMISKLSILAKDKLIIHSYISKSSSIQYQNYNASTQYQNYDASTQFQNYDALLEAQNAELICYINSLEQGILSQEIFLNQDKFDLQTDSTELRQFDDWVQNLIQGNTKFFKPDQQELIQRERRNLKLDSQFEQVNDLSAIKLGVYIFKVSEYCEQDQIIYLTYEDKNLQFFTNSILYVDYIGRQIVLLQYEESVYYVYYTEFQDNDSNKLIQKDQNCQRINLSELLKDQEYLDDSIILDSSLIVKEQKVYIIYNKDASKIFRIELNNSSAVILKRRDLNSLRLRPKSQEKFQNLIHQRQEQVEKIVQKRRKPAIVQQPCVDGFDFIIFGGEFAHSNQFCNLVELLQVESHGFSSVTIPKDILFQKCGYYIPWPNMIVLVNTTSPKQYILLPGDYNNKTHCYNQVINKEHQEKAILITSGRDTLQFQIDYLKIEYKVNQPETNVQQIELDERQTKKRKPIPIQYFSGSQINIKNSLNLEQKWNIAITMLENGYSKFVQLFVFAEIKIEIEGQRKQLSITQSIVYDGITQSIKHGTCKQNEYPLKRYCFAKFQKKENTLDEYGREKGQLMDRVTSVESGSNYQQETQQSNEKQYPSKPKPQFN</sequence>
<organism evidence="2 3">
    <name type="scientific">Paramecium tetraurelia</name>
    <dbReference type="NCBI Taxonomy" id="5888"/>
    <lineage>
        <taxon>Eukaryota</taxon>
        <taxon>Sar</taxon>
        <taxon>Alveolata</taxon>
        <taxon>Ciliophora</taxon>
        <taxon>Intramacronucleata</taxon>
        <taxon>Oligohymenophorea</taxon>
        <taxon>Peniculida</taxon>
        <taxon>Parameciidae</taxon>
        <taxon>Paramecium</taxon>
    </lineage>
</organism>
<evidence type="ECO:0000313" key="2">
    <source>
        <dbReference type="EMBL" id="CAK72323.1"/>
    </source>
</evidence>
<dbReference type="HOGENOM" id="CLU_314374_0_0_1"/>
<dbReference type="GeneID" id="5025505"/>